<evidence type="ECO:0000256" key="1">
    <source>
        <dbReference type="SAM" id="Phobius"/>
    </source>
</evidence>
<dbReference type="OrthoDB" id="2431486at2759"/>
<dbReference type="InParanoid" id="A0A5J5FBB7"/>
<dbReference type="Proteomes" id="UP000326924">
    <property type="component" value="Unassembled WGS sequence"/>
</dbReference>
<comment type="caution">
    <text evidence="2">The sequence shown here is derived from an EMBL/GenBank/DDBJ whole genome shotgun (WGS) entry which is preliminary data.</text>
</comment>
<sequence length="200" mass="23327">MGGVDIADQRRSYCSIKLRTVRNWLAIFFWLLDTAIINAYIICQETFKGSKIQFLEDHRRFRIRLAWNLMMERASQINARWMEEVSTQRNLAHHGRYCPGAKPSGNTTQSRVKRYVSKKFELSPLRKSPGHHQITRLSARTSNSSVFCRFCVKQKHLLEVQRVLAKMPKPGKKGQTAYGCSTCNVFLYKDFCARAYREEL</sequence>
<evidence type="ECO:0000313" key="2">
    <source>
        <dbReference type="EMBL" id="KAA8914249.1"/>
    </source>
</evidence>
<accession>A0A5J5FBB7</accession>
<protein>
    <recommendedName>
        <fullName evidence="4">PiggyBac transposable element-derived protein domain-containing protein</fullName>
    </recommendedName>
</protein>
<gene>
    <name evidence="2" type="ORF">FN846DRAFT_670514</name>
</gene>
<organism evidence="2 3">
    <name type="scientific">Sphaerosporella brunnea</name>
    <dbReference type="NCBI Taxonomy" id="1250544"/>
    <lineage>
        <taxon>Eukaryota</taxon>
        <taxon>Fungi</taxon>
        <taxon>Dikarya</taxon>
        <taxon>Ascomycota</taxon>
        <taxon>Pezizomycotina</taxon>
        <taxon>Pezizomycetes</taxon>
        <taxon>Pezizales</taxon>
        <taxon>Pyronemataceae</taxon>
        <taxon>Sphaerosporella</taxon>
    </lineage>
</organism>
<dbReference type="EMBL" id="VXIS01000007">
    <property type="protein sequence ID" value="KAA8914249.1"/>
    <property type="molecule type" value="Genomic_DNA"/>
</dbReference>
<keyword evidence="1" id="KW-0472">Membrane</keyword>
<keyword evidence="1" id="KW-0812">Transmembrane</keyword>
<proteinExistence type="predicted"/>
<dbReference type="PANTHER" id="PTHR46599:SF2">
    <property type="entry name" value="PIGGYBAC TRANSPOSABLE ELEMENT-DERIVED PROTEIN 4-LIKE"/>
    <property type="match status" value="1"/>
</dbReference>
<dbReference type="AlphaFoldDB" id="A0A5J5FBB7"/>
<reference evidence="2 3" key="1">
    <citation type="submission" date="2019-09" db="EMBL/GenBank/DDBJ databases">
        <title>Draft genome of the ectomycorrhizal ascomycete Sphaerosporella brunnea.</title>
        <authorList>
            <consortium name="DOE Joint Genome Institute"/>
            <person name="Benucci G.M."/>
            <person name="Marozzi G."/>
            <person name="Antonielli L."/>
            <person name="Sanchez S."/>
            <person name="Marco P."/>
            <person name="Wang X."/>
            <person name="Falini L.B."/>
            <person name="Barry K."/>
            <person name="Haridas S."/>
            <person name="Lipzen A."/>
            <person name="Labutti K."/>
            <person name="Grigoriev I.V."/>
            <person name="Murat C."/>
            <person name="Martin F."/>
            <person name="Albertini E."/>
            <person name="Donnini D."/>
            <person name="Bonito G."/>
        </authorList>
    </citation>
    <scope>NUCLEOTIDE SEQUENCE [LARGE SCALE GENOMIC DNA]</scope>
    <source>
        <strain evidence="2 3">Sb_GMNB300</strain>
    </source>
</reference>
<keyword evidence="1" id="KW-1133">Transmembrane helix</keyword>
<name>A0A5J5FBB7_9PEZI</name>
<evidence type="ECO:0000313" key="3">
    <source>
        <dbReference type="Proteomes" id="UP000326924"/>
    </source>
</evidence>
<keyword evidence="3" id="KW-1185">Reference proteome</keyword>
<feature type="transmembrane region" description="Helical" evidence="1">
    <location>
        <begin position="21"/>
        <end position="42"/>
    </location>
</feature>
<dbReference type="PANTHER" id="PTHR46599">
    <property type="entry name" value="PIGGYBAC TRANSPOSABLE ELEMENT-DERIVED PROTEIN 4"/>
    <property type="match status" value="1"/>
</dbReference>
<evidence type="ECO:0008006" key="4">
    <source>
        <dbReference type="Google" id="ProtNLM"/>
    </source>
</evidence>